<dbReference type="Pfam" id="PF01077">
    <property type="entry name" value="NIR_SIR"/>
    <property type="match status" value="1"/>
</dbReference>
<keyword evidence="11" id="KW-0408">Iron</keyword>
<dbReference type="Pfam" id="PF03460">
    <property type="entry name" value="NIR_SIR_ferr"/>
    <property type="match status" value="2"/>
</dbReference>
<dbReference type="InterPro" id="IPR006066">
    <property type="entry name" value="NO2/SO3_Rdtase_FeS/sirohaem_BS"/>
</dbReference>
<dbReference type="GO" id="GO:0020037">
    <property type="term" value="F:heme binding"/>
    <property type="evidence" value="ECO:0007669"/>
    <property type="project" value="InterPro"/>
</dbReference>
<evidence type="ECO:0000256" key="3">
    <source>
        <dbReference type="ARBA" id="ARBA00004774"/>
    </source>
</evidence>
<dbReference type="GO" id="GO:0010181">
    <property type="term" value="F:FMN binding"/>
    <property type="evidence" value="ECO:0007669"/>
    <property type="project" value="InterPro"/>
</dbReference>
<evidence type="ECO:0000313" key="16">
    <source>
        <dbReference type="Proteomes" id="UP000196158"/>
    </source>
</evidence>
<accession>A0A1X7R4C2</accession>
<evidence type="ECO:0000256" key="12">
    <source>
        <dbReference type="ARBA" id="ARBA00023014"/>
    </source>
</evidence>
<dbReference type="PANTHER" id="PTHR11493:SF47">
    <property type="entry name" value="SULFITE REDUCTASE [NADPH] SUBUNIT BETA"/>
    <property type="match status" value="1"/>
</dbReference>
<feature type="domain" description="Flavodoxin-like" evidence="14">
    <location>
        <begin position="670"/>
        <end position="819"/>
    </location>
</feature>
<dbReference type="FunFam" id="3.40.50.360:FF:000016">
    <property type="entry name" value="Sulfite reductase subunit beta"/>
    <property type="match status" value="1"/>
</dbReference>
<dbReference type="InterPro" id="IPR001094">
    <property type="entry name" value="Flavdoxin-like"/>
</dbReference>
<dbReference type="InterPro" id="IPR005117">
    <property type="entry name" value="NiRdtase/SiRdtase_haem-b_fer"/>
</dbReference>
<evidence type="ECO:0000256" key="7">
    <source>
        <dbReference type="ARBA" id="ARBA00022617"/>
    </source>
</evidence>
<comment type="pathway">
    <text evidence="3">Sulfur metabolism; hydrogen sulfide biosynthesis; hydrogen sulfide from sulfite (NADPH route): step 1/1.</text>
</comment>
<keyword evidence="12" id="KW-0411">Iron-sulfur</keyword>
<protein>
    <recommendedName>
        <fullName evidence="5">assimilatory sulfite reductase (NADPH)</fullName>
        <ecNumber evidence="5">1.8.1.2</ecNumber>
    </recommendedName>
</protein>
<evidence type="ECO:0000256" key="6">
    <source>
        <dbReference type="ARBA" id="ARBA00022485"/>
    </source>
</evidence>
<dbReference type="Proteomes" id="UP000196158">
    <property type="component" value="Unassembled WGS sequence"/>
</dbReference>
<keyword evidence="8" id="KW-0479">Metal-binding</keyword>
<dbReference type="InterPro" id="IPR006067">
    <property type="entry name" value="NO2/SO3_Rdtase_4Fe4S_dom"/>
</dbReference>
<dbReference type="GO" id="GO:0004783">
    <property type="term" value="F:sulfite reductase (NADPH) activity"/>
    <property type="evidence" value="ECO:0007669"/>
    <property type="project" value="UniProtKB-EC"/>
</dbReference>
<dbReference type="InterPro" id="IPR045854">
    <property type="entry name" value="NO2/SO3_Rdtase_4Fe4S_sf"/>
</dbReference>
<evidence type="ECO:0000256" key="8">
    <source>
        <dbReference type="ARBA" id="ARBA00022723"/>
    </source>
</evidence>
<evidence type="ECO:0000313" key="15">
    <source>
        <dbReference type="EMBL" id="SMN20086.1"/>
    </source>
</evidence>
<dbReference type="Gene3D" id="3.40.50.920">
    <property type="match status" value="1"/>
</dbReference>
<dbReference type="InterPro" id="IPR045169">
    <property type="entry name" value="NO2/SO3_Rdtase_4Fe4S_prot"/>
</dbReference>
<keyword evidence="16" id="KW-1185">Reference proteome</keyword>
<dbReference type="OrthoDB" id="1688044at2759"/>
<dbReference type="InterPro" id="IPR029039">
    <property type="entry name" value="Flavoprotein-like_sf"/>
</dbReference>
<dbReference type="Gene3D" id="3.40.50.970">
    <property type="match status" value="1"/>
</dbReference>
<dbReference type="GO" id="GO:0009337">
    <property type="term" value="C:sulfite reductase complex (NADPH)"/>
    <property type="evidence" value="ECO:0007669"/>
    <property type="project" value="TreeGrafter"/>
</dbReference>
<dbReference type="GO" id="GO:0051539">
    <property type="term" value="F:4 iron, 4 sulfur cluster binding"/>
    <property type="evidence" value="ECO:0007669"/>
    <property type="project" value="UniProtKB-KW"/>
</dbReference>
<organism evidence="15 16">
    <name type="scientific">Maudiozyma saulgeensis</name>
    <dbReference type="NCBI Taxonomy" id="1789683"/>
    <lineage>
        <taxon>Eukaryota</taxon>
        <taxon>Fungi</taxon>
        <taxon>Dikarya</taxon>
        <taxon>Ascomycota</taxon>
        <taxon>Saccharomycotina</taxon>
        <taxon>Saccharomycetes</taxon>
        <taxon>Saccharomycetales</taxon>
        <taxon>Saccharomycetaceae</taxon>
        <taxon>Maudiozyma</taxon>
    </lineage>
</organism>
<gene>
    <name evidence="15" type="ORF">KASA_0N00044G</name>
</gene>
<dbReference type="SUPFAM" id="SSF52218">
    <property type="entry name" value="Flavoproteins"/>
    <property type="match status" value="1"/>
</dbReference>
<dbReference type="Pfam" id="PF00258">
    <property type="entry name" value="Flavodoxin_1"/>
    <property type="match status" value="1"/>
</dbReference>
<reference evidence="15 16" key="1">
    <citation type="submission" date="2017-04" db="EMBL/GenBank/DDBJ databases">
        <authorList>
            <person name="Afonso C.L."/>
            <person name="Miller P.J."/>
            <person name="Scott M.A."/>
            <person name="Spackman E."/>
            <person name="Goraichik I."/>
            <person name="Dimitrov K.M."/>
            <person name="Suarez D.L."/>
            <person name="Swayne D.E."/>
        </authorList>
    </citation>
    <scope>NUCLEOTIDE SEQUENCE [LARGE SCALE GENOMIC DNA]</scope>
</reference>
<dbReference type="PANTHER" id="PTHR11493">
    <property type="entry name" value="SULFITE REDUCTASE [NADPH] SUBUNIT BETA-RELATED"/>
    <property type="match status" value="1"/>
</dbReference>
<evidence type="ECO:0000256" key="4">
    <source>
        <dbReference type="ARBA" id="ARBA00010429"/>
    </source>
</evidence>
<dbReference type="InterPro" id="IPR036136">
    <property type="entry name" value="Nit/Sulf_reduc_fer-like_dom_sf"/>
</dbReference>
<dbReference type="SUPFAM" id="SSF55124">
    <property type="entry name" value="Nitrite/Sulfite reductase N-terminal domain-like"/>
    <property type="match status" value="2"/>
</dbReference>
<dbReference type="NCBIfam" id="NF010029">
    <property type="entry name" value="PRK13504.1"/>
    <property type="match status" value="1"/>
</dbReference>
<comment type="similarity">
    <text evidence="4">Belongs to the nitrite and sulfite reductase 4Fe-4S domain family.</text>
</comment>
<evidence type="ECO:0000256" key="2">
    <source>
        <dbReference type="ARBA" id="ARBA00001966"/>
    </source>
</evidence>
<dbReference type="EMBL" id="FXLY01000005">
    <property type="protein sequence ID" value="SMN20086.1"/>
    <property type="molecule type" value="Genomic_DNA"/>
</dbReference>
<name>A0A1X7R4C2_9SACH</name>
<dbReference type="PRINTS" id="PR00397">
    <property type="entry name" value="SIROHAEM"/>
</dbReference>
<evidence type="ECO:0000256" key="9">
    <source>
        <dbReference type="ARBA" id="ARBA00022857"/>
    </source>
</evidence>
<evidence type="ECO:0000259" key="14">
    <source>
        <dbReference type="PROSITE" id="PS50902"/>
    </source>
</evidence>
<evidence type="ECO:0000256" key="13">
    <source>
        <dbReference type="ARBA" id="ARBA00052219"/>
    </source>
</evidence>
<dbReference type="InterPro" id="IPR029061">
    <property type="entry name" value="THDP-binding"/>
</dbReference>
<evidence type="ECO:0000256" key="5">
    <source>
        <dbReference type="ARBA" id="ARBA00012604"/>
    </source>
</evidence>
<evidence type="ECO:0000256" key="1">
    <source>
        <dbReference type="ARBA" id="ARBA00001929"/>
    </source>
</evidence>
<dbReference type="PRINTS" id="PR00369">
    <property type="entry name" value="FLAVODOXIN"/>
</dbReference>
<dbReference type="PROSITE" id="PS00365">
    <property type="entry name" value="NIR_SIR"/>
    <property type="match status" value="1"/>
</dbReference>
<keyword evidence="6" id="KW-0004">4Fe-4S</keyword>
<dbReference type="InterPro" id="IPR008254">
    <property type="entry name" value="Flavodoxin/NO_synth"/>
</dbReference>
<dbReference type="SUPFAM" id="SSF52518">
    <property type="entry name" value="Thiamin diphosphate-binding fold (THDP-binding)"/>
    <property type="match status" value="1"/>
</dbReference>
<comment type="cofactor">
    <cofactor evidence="1">
        <name>siroheme</name>
        <dbReference type="ChEBI" id="CHEBI:60052"/>
    </cofactor>
</comment>
<dbReference type="Gene3D" id="3.40.50.360">
    <property type="match status" value="1"/>
</dbReference>
<evidence type="ECO:0000256" key="10">
    <source>
        <dbReference type="ARBA" id="ARBA00023002"/>
    </source>
</evidence>
<proteinExistence type="inferred from homology"/>
<comment type="cofactor">
    <cofactor evidence="2">
        <name>[4Fe-4S] cluster</name>
        <dbReference type="ChEBI" id="CHEBI:49883"/>
    </cofactor>
</comment>
<keyword evidence="9" id="KW-0521">NADP</keyword>
<dbReference type="SUPFAM" id="SSF56014">
    <property type="entry name" value="Nitrite and sulphite reductase 4Fe-4S domain-like"/>
    <property type="match status" value="2"/>
</dbReference>
<evidence type="ECO:0000256" key="11">
    <source>
        <dbReference type="ARBA" id="ARBA00023004"/>
    </source>
</evidence>
<keyword evidence="7" id="KW-0349">Heme</keyword>
<dbReference type="PROSITE" id="PS50902">
    <property type="entry name" value="FLAVODOXIN_LIKE"/>
    <property type="match status" value="1"/>
</dbReference>
<dbReference type="InterPro" id="IPR009014">
    <property type="entry name" value="Transketo_C/PFOR_II"/>
</dbReference>
<dbReference type="STRING" id="1789683.A0A1X7R4C2"/>
<dbReference type="Gene3D" id="3.30.413.10">
    <property type="entry name" value="Sulfite Reductase Hemoprotein, domain 1"/>
    <property type="match status" value="2"/>
</dbReference>
<sequence length="1430" mass="160627">MKNLFQLLLQRAELDKQTNLFVTVDTKDQFGTNGTYLLKQNDPFALIKEYTTPNQLNTVFTDDYTLLKALPHLSNFKDTAIVINVCLTYKDYSVIPALKDLNIISFISNSNTAAIHNTNLANTVASKCHTAVLHFINYENSDQDLLSETDMFIPIDTIHKDQASTSDEILADLDYFTLSSTGSNSPSVLIVNLSSYENEFKDNLPSLVSLININIYRPWKIEKFLNLVPSSIRKIVIVQGSCKENNNSQIYSIEPLLLDFFSDFNKLVERNIDQVILTRVGLISSTSILDSLDIIIANVKRDSPVHNLFVGKCTSESDNTYSDLILSSIEHTQTLENAYFKVLHQLFASNLKILNEFNSDSINANSPEYGFGYLLNFQEKRNELVNLIKNSLDATLFGEIPTTEATELVELLSKWVDFQSNHDISLEQANDISAKIFGIFQEYSYNQAIRSFLDIAPTLNDYLFKSNWLIGSDSWSYDLGTSGVHQVLTSKQNVNMLIIDSEPFSSRKNVINKYKKNVGLYALNFHTVYVASVAVYSSYTQLLTSIIEAAKFNGPSIIIAYLPYSSMTTTPIDILKESKIAVESGYWPLYRYDPSIENEENSFKLDSSNIRAELQEFLDRENKLTLLTKKYPSIEPCIEQSVSDVIAGKRELKNAAALDELLNGLAGPPLKIYYASDGGNASNVANRLSTRGVARGLKASVLSMEDIIIDDLSGENNIVLITSTAGQGEFPQDGKSFWEQLKSVGQLDLSNLKFSVFGLGDSQYWPRKEDIRYYNKPSKDLFSKLESLGATVLIPLGLGDDQDDDGYETGYQLWENQLWMALGVDNVAVDEEPKELTAEDVKLQSNFLRGTLAADLVNDTSGNITGENTQIAKFHGLYMQDDRDIRGTRKGQGLEPLYAFMARVRTPHGTATPEQWLLLDKLSNETGNGTIKLTNRATFQLHGVLKKDIKHTIRAMNSLLMDTLAGSGDVNRDVMISAVPENAKIHDQLVTIGKQISEYFLPKTTAYHEIWLEGIDDRDDNQNWSSIFENRPDGPRKQKSMVSGHALVDIEPIYSPVYLPRKFKVNIAAPPYNDVDVWSSDVGLISIINPETKIIEGFNFLAGGGMGTTHNNNKTWPDTGKLLGFVTPNDVIKAIESVIIFQRDHGNRTNRKNARLRYTINTFGFDNFKSSVEERMGFKFQPARSYRIDSNIDKFGWVKDETGLNHFTAFIENGRVLDTVNMNQKTGLKKIAEVMKINNSGSFRLTGNQHVIISNIEDQHLQGIKILLKEFQLDNIQFSGLRLSSSSCVGLPTCGLAMAESERFFPIIVTEIESTLEEFGLRHDSIVLRITGCPNGCSRPWLAEVALIGKAPNIYNIMLGGGYSGNRLNKLYKSNIKDSDICEILKPLFKKWALEREDEEHFGDFLIRKDIIKETTEGKFIHENIAQEAY</sequence>
<dbReference type="FunFam" id="3.30.413.10:FF:000003">
    <property type="entry name" value="Sulfite reductase [NADPH] hemoprotein beta-component"/>
    <property type="match status" value="1"/>
</dbReference>
<keyword evidence="10" id="KW-0560">Oxidoreductase</keyword>
<dbReference type="EC" id="1.8.1.2" evidence="5"/>
<comment type="catalytic activity">
    <reaction evidence="13">
        <text>hydrogen sulfide + 3 NADP(+) + 3 H2O = sulfite + 3 NADPH + 4 H(+)</text>
        <dbReference type="Rhea" id="RHEA:13801"/>
        <dbReference type="ChEBI" id="CHEBI:15377"/>
        <dbReference type="ChEBI" id="CHEBI:15378"/>
        <dbReference type="ChEBI" id="CHEBI:17359"/>
        <dbReference type="ChEBI" id="CHEBI:29919"/>
        <dbReference type="ChEBI" id="CHEBI:57783"/>
        <dbReference type="ChEBI" id="CHEBI:58349"/>
        <dbReference type="EC" id="1.8.1.2"/>
    </reaction>
</comment>
<dbReference type="GO" id="GO:0050311">
    <property type="term" value="F:sulfite reductase (ferredoxin) activity"/>
    <property type="evidence" value="ECO:0007669"/>
    <property type="project" value="TreeGrafter"/>
</dbReference>
<dbReference type="GO" id="GO:0046872">
    <property type="term" value="F:metal ion binding"/>
    <property type="evidence" value="ECO:0007669"/>
    <property type="project" value="UniProtKB-KW"/>
</dbReference>
<dbReference type="GO" id="GO:0000103">
    <property type="term" value="P:sulfate assimilation"/>
    <property type="evidence" value="ECO:0007669"/>
    <property type="project" value="TreeGrafter"/>
</dbReference>